<dbReference type="PANTHER" id="PTHR22550:SF18">
    <property type="entry name" value="VWFA DOMAIN-CONTAINING PROTEIN"/>
    <property type="match status" value="1"/>
</dbReference>
<dbReference type="EMBL" id="CP003051">
    <property type="protein sequence ID" value="AGA91624.1"/>
    <property type="molecule type" value="Genomic_DNA"/>
</dbReference>
<dbReference type="OrthoDB" id="6206554at2"/>
<gene>
    <name evidence="3" type="ORF">Thimo_2931</name>
</gene>
<dbReference type="Proteomes" id="UP000010816">
    <property type="component" value="Chromosome"/>
</dbReference>
<sequence length="342" mass="36902">MLTLAWPWMLLALPLPLAVRRWLPPAPDLGAPALRLPQWRADETAPAAARVRRWRWVVALLAWVLLVGAAARPEWLGEPLAVPLAGRDLMLAVDISGSMEQPDFVLDHRRVSRLGAVKAVASRFIDGRRQDRVGLILFGSRAYLQTPLTFDRTTVVRLLDEAVVGLAGRDTAIGDAIALAVKRLRDEPGESRVLILLTDGENNAGNLTPQEAAGLAEQAGVRVYIIGIDRSAEALSLPFGLSFPGREEIDSAGLTAIAEATGGRFFKASNTDALEAIYAELDRLEPSAHERSGYRPSVALFQWPLAVALLLSTLLFLPGWGVGSLRRRLAAGGDVTNHAGGD</sequence>
<dbReference type="InterPro" id="IPR033881">
    <property type="entry name" value="vWA_BatA_type"/>
</dbReference>
<dbReference type="InterPro" id="IPR050768">
    <property type="entry name" value="UPF0353/GerABKA_families"/>
</dbReference>
<evidence type="ECO:0000259" key="2">
    <source>
        <dbReference type="PROSITE" id="PS50234"/>
    </source>
</evidence>
<proteinExistence type="predicted"/>
<organism evidence="3 4">
    <name type="scientific">Thioflavicoccus mobilis 8321</name>
    <dbReference type="NCBI Taxonomy" id="765912"/>
    <lineage>
        <taxon>Bacteria</taxon>
        <taxon>Pseudomonadati</taxon>
        <taxon>Pseudomonadota</taxon>
        <taxon>Gammaproteobacteria</taxon>
        <taxon>Chromatiales</taxon>
        <taxon>Chromatiaceae</taxon>
        <taxon>Thioflavicoccus</taxon>
    </lineage>
</organism>
<dbReference type="HOGENOM" id="CLU_024570_0_1_6"/>
<evidence type="ECO:0000313" key="4">
    <source>
        <dbReference type="Proteomes" id="UP000010816"/>
    </source>
</evidence>
<dbReference type="SUPFAM" id="SSF53300">
    <property type="entry name" value="vWA-like"/>
    <property type="match status" value="1"/>
</dbReference>
<feature type="domain" description="VWFA" evidence="2">
    <location>
        <begin position="88"/>
        <end position="281"/>
    </location>
</feature>
<evidence type="ECO:0000256" key="1">
    <source>
        <dbReference type="SAM" id="Phobius"/>
    </source>
</evidence>
<keyword evidence="1" id="KW-1133">Transmembrane helix</keyword>
<dbReference type="PANTHER" id="PTHR22550">
    <property type="entry name" value="SPORE GERMINATION PROTEIN"/>
    <property type="match status" value="1"/>
</dbReference>
<evidence type="ECO:0000313" key="3">
    <source>
        <dbReference type="EMBL" id="AGA91624.1"/>
    </source>
</evidence>
<name>L0H213_9GAMM</name>
<keyword evidence="1" id="KW-0812">Transmembrane</keyword>
<dbReference type="InterPro" id="IPR036465">
    <property type="entry name" value="vWFA_dom_sf"/>
</dbReference>
<protein>
    <submittedName>
        <fullName evidence="3">Mg-chelatase subunit ChlD</fullName>
    </submittedName>
</protein>
<dbReference type="PROSITE" id="PS50234">
    <property type="entry name" value="VWFA"/>
    <property type="match status" value="1"/>
</dbReference>
<reference evidence="3 4" key="1">
    <citation type="submission" date="2011-09" db="EMBL/GenBank/DDBJ databases">
        <title>Complete sequence of chromosome of Thioflavicoccus mobilis 8321.</title>
        <authorList>
            <consortium name="US DOE Joint Genome Institute"/>
            <person name="Lucas S."/>
            <person name="Han J."/>
            <person name="Lapidus A."/>
            <person name="Cheng J.-F."/>
            <person name="Goodwin L."/>
            <person name="Pitluck S."/>
            <person name="Peters L."/>
            <person name="Ovchinnikova G."/>
            <person name="Lu M."/>
            <person name="Detter J.C."/>
            <person name="Han C."/>
            <person name="Tapia R."/>
            <person name="Land M."/>
            <person name="Hauser L."/>
            <person name="Kyrpides N."/>
            <person name="Ivanova N."/>
            <person name="Pagani I."/>
            <person name="Vogl K."/>
            <person name="Liu Z."/>
            <person name="Imhoff J."/>
            <person name="Thiel V."/>
            <person name="Frigaard N.-U."/>
            <person name="Bryant D."/>
            <person name="Woyke T."/>
        </authorList>
    </citation>
    <scope>NUCLEOTIDE SEQUENCE [LARGE SCALE GENOMIC DNA]</scope>
    <source>
        <strain evidence="3 4">8321</strain>
    </source>
</reference>
<dbReference type="AlphaFoldDB" id="L0H213"/>
<dbReference type="Pfam" id="PF00092">
    <property type="entry name" value="VWA"/>
    <property type="match status" value="1"/>
</dbReference>
<dbReference type="InterPro" id="IPR002035">
    <property type="entry name" value="VWF_A"/>
</dbReference>
<dbReference type="Gene3D" id="3.40.50.410">
    <property type="entry name" value="von Willebrand factor, type A domain"/>
    <property type="match status" value="1"/>
</dbReference>
<accession>L0H213</accession>
<feature type="transmembrane region" description="Helical" evidence="1">
    <location>
        <begin position="300"/>
        <end position="320"/>
    </location>
</feature>
<dbReference type="SMART" id="SM00327">
    <property type="entry name" value="VWA"/>
    <property type="match status" value="1"/>
</dbReference>
<keyword evidence="1" id="KW-0472">Membrane</keyword>
<keyword evidence="4" id="KW-1185">Reference proteome</keyword>
<dbReference type="PATRIC" id="fig|765912.4.peg.2865"/>
<dbReference type="KEGG" id="tmb:Thimo_2931"/>
<dbReference type="CDD" id="cd01467">
    <property type="entry name" value="vWA_BatA_type"/>
    <property type="match status" value="1"/>
</dbReference>
<dbReference type="eggNOG" id="COG2304">
    <property type="taxonomic scope" value="Bacteria"/>
</dbReference>
<dbReference type="RefSeq" id="WP_015281755.1">
    <property type="nucleotide sequence ID" value="NC_019940.1"/>
</dbReference>
<dbReference type="STRING" id="765912.Thimo_2931"/>